<sequence>MKCPLSAPAKPSKPRIPRLVGVSCSISQKICDQQSNIRPGSKVGSIPVAKTRQVAAKYMTTPRNKKCLAKRNWYKIGQDMNQSQLSFKKLVPGNLEDFTKNIADVGEIPPESSKQDTECSEDIKEPLKKVDYHFLLRDRVKYVGPSVLVEEDNRPLGTGQRGEIYEISGERVAVILDSTEDNDQSAKPSIYWLLAKHVERDIDTEAEDCYIAMQALSDVAYMLLFVVLKSVQPLIVYFPYSSLWLSRAVSKSNRKEFMNRLQEMFNQI</sequence>
<evidence type="ECO:0000313" key="1">
    <source>
        <dbReference type="EMBL" id="CAH1413887.1"/>
    </source>
</evidence>
<evidence type="ECO:0000313" key="2">
    <source>
        <dbReference type="Proteomes" id="UP001157418"/>
    </source>
</evidence>
<protein>
    <submittedName>
        <fullName evidence="1">Uncharacterized protein</fullName>
    </submittedName>
</protein>
<dbReference type="PANTHER" id="PTHR37241">
    <property type="entry name" value="NEUROFILAMENT HEAVY PROTEIN"/>
    <property type="match status" value="1"/>
</dbReference>
<proteinExistence type="predicted"/>
<gene>
    <name evidence="1" type="ORF">LVIROSA_LOCUS1827</name>
</gene>
<reference evidence="1 2" key="1">
    <citation type="submission" date="2022-01" db="EMBL/GenBank/DDBJ databases">
        <authorList>
            <person name="Xiong W."/>
            <person name="Schranz E."/>
        </authorList>
    </citation>
    <scope>NUCLEOTIDE SEQUENCE [LARGE SCALE GENOMIC DNA]</scope>
</reference>
<dbReference type="PANTHER" id="PTHR37241:SF1">
    <property type="entry name" value="NEUROFILAMENT HEAVY PROTEIN"/>
    <property type="match status" value="1"/>
</dbReference>
<accession>A0AAU9LHJ6</accession>
<name>A0AAU9LHJ6_9ASTR</name>
<keyword evidence="2" id="KW-1185">Reference proteome</keyword>
<dbReference type="AlphaFoldDB" id="A0AAU9LHJ6"/>
<dbReference type="Proteomes" id="UP001157418">
    <property type="component" value="Unassembled WGS sequence"/>
</dbReference>
<dbReference type="EMBL" id="CAKMRJ010000001">
    <property type="protein sequence ID" value="CAH1413887.1"/>
    <property type="molecule type" value="Genomic_DNA"/>
</dbReference>
<organism evidence="1 2">
    <name type="scientific">Lactuca virosa</name>
    <dbReference type="NCBI Taxonomy" id="75947"/>
    <lineage>
        <taxon>Eukaryota</taxon>
        <taxon>Viridiplantae</taxon>
        <taxon>Streptophyta</taxon>
        <taxon>Embryophyta</taxon>
        <taxon>Tracheophyta</taxon>
        <taxon>Spermatophyta</taxon>
        <taxon>Magnoliopsida</taxon>
        <taxon>eudicotyledons</taxon>
        <taxon>Gunneridae</taxon>
        <taxon>Pentapetalae</taxon>
        <taxon>asterids</taxon>
        <taxon>campanulids</taxon>
        <taxon>Asterales</taxon>
        <taxon>Asteraceae</taxon>
        <taxon>Cichorioideae</taxon>
        <taxon>Cichorieae</taxon>
        <taxon>Lactucinae</taxon>
        <taxon>Lactuca</taxon>
    </lineage>
</organism>
<comment type="caution">
    <text evidence="1">The sequence shown here is derived from an EMBL/GenBank/DDBJ whole genome shotgun (WGS) entry which is preliminary data.</text>
</comment>